<keyword evidence="2" id="KW-1185">Reference proteome</keyword>
<protein>
    <submittedName>
        <fullName evidence="3">Uncharacterized protein</fullName>
    </submittedName>
</protein>
<dbReference type="AlphaFoldDB" id="A0AAF3FSG4"/>
<accession>A0AAF3FSG4</accession>
<reference evidence="3" key="1">
    <citation type="submission" date="2024-02" db="UniProtKB">
        <authorList>
            <consortium name="WormBaseParasite"/>
        </authorList>
    </citation>
    <scope>IDENTIFICATION</scope>
</reference>
<feature type="region of interest" description="Disordered" evidence="1">
    <location>
        <begin position="42"/>
        <end position="69"/>
    </location>
</feature>
<evidence type="ECO:0000256" key="1">
    <source>
        <dbReference type="SAM" id="MobiDB-lite"/>
    </source>
</evidence>
<name>A0AAF3FSG4_9BILA</name>
<sequence length="179" mass="19790">MSAIVQGPPMGTPWNQGIGYHRMTSVEELDNSLTRLRHAHQVSRSASTMTPPGSPYTALSPEQSVAEADDGGLAALPESPRFPEDLHPNTPITPDLKKQIFVRVPEVLVNSSTTQLNVIAIDNKIEKLWISVKTHLTFAIRAVKVEVLRSTINGIRRRRCLTLMPHPDLNERMLWGVGG</sequence>
<feature type="compositionally biased region" description="Polar residues" evidence="1">
    <location>
        <begin position="42"/>
        <end position="51"/>
    </location>
</feature>
<organism evidence="2 3">
    <name type="scientific">Mesorhabditis belari</name>
    <dbReference type="NCBI Taxonomy" id="2138241"/>
    <lineage>
        <taxon>Eukaryota</taxon>
        <taxon>Metazoa</taxon>
        <taxon>Ecdysozoa</taxon>
        <taxon>Nematoda</taxon>
        <taxon>Chromadorea</taxon>
        <taxon>Rhabditida</taxon>
        <taxon>Rhabditina</taxon>
        <taxon>Rhabditomorpha</taxon>
        <taxon>Rhabditoidea</taxon>
        <taxon>Rhabditidae</taxon>
        <taxon>Mesorhabditinae</taxon>
        <taxon>Mesorhabditis</taxon>
    </lineage>
</organism>
<dbReference type="WBParaSite" id="MBELARI_LOCUS9065">
    <property type="protein sequence ID" value="MBELARI_LOCUS9065"/>
    <property type="gene ID" value="MBELARI_LOCUS9065"/>
</dbReference>
<evidence type="ECO:0000313" key="2">
    <source>
        <dbReference type="Proteomes" id="UP000887575"/>
    </source>
</evidence>
<dbReference type="Proteomes" id="UP000887575">
    <property type="component" value="Unassembled WGS sequence"/>
</dbReference>
<evidence type="ECO:0000313" key="3">
    <source>
        <dbReference type="WBParaSite" id="MBELARI_LOCUS9065"/>
    </source>
</evidence>
<proteinExistence type="predicted"/>